<dbReference type="OrthoDB" id="2973320at2759"/>
<dbReference type="InterPro" id="IPR058922">
    <property type="entry name" value="WHD_DRP"/>
</dbReference>
<dbReference type="FunFam" id="1.10.10.10:FF:000322">
    <property type="entry name" value="Probable disease resistance protein At1g63360"/>
    <property type="match status" value="1"/>
</dbReference>
<dbReference type="eggNOG" id="KOG4658">
    <property type="taxonomic scope" value="Eukaryota"/>
</dbReference>
<feature type="domain" description="NB-ARC" evidence="6">
    <location>
        <begin position="188"/>
        <end position="343"/>
    </location>
</feature>
<evidence type="ECO:0000256" key="4">
    <source>
        <dbReference type="ARBA" id="ARBA00022821"/>
    </source>
</evidence>
<dbReference type="FunFam" id="3.40.50.300:FF:001091">
    <property type="entry name" value="Probable disease resistance protein At1g61300"/>
    <property type="match status" value="1"/>
</dbReference>
<dbReference type="InterPro" id="IPR041118">
    <property type="entry name" value="Rx_N"/>
</dbReference>
<dbReference type="GeneID" id="101501665"/>
<reference evidence="12 13" key="3">
    <citation type="submission" date="2025-04" db="UniProtKB">
        <authorList>
            <consortium name="RefSeq"/>
        </authorList>
    </citation>
    <scope>IDENTIFICATION</scope>
    <source>
        <tissue evidence="12 13">Etiolated seedlings</tissue>
    </source>
</reference>
<dbReference type="Pfam" id="PF18052">
    <property type="entry name" value="Rx_N"/>
    <property type="match status" value="1"/>
</dbReference>
<dbReference type="KEGG" id="cam:101501665"/>
<keyword evidence="5" id="KW-0067">ATP-binding</keyword>
<evidence type="ECO:0000259" key="8">
    <source>
        <dbReference type="Pfam" id="PF23559"/>
    </source>
</evidence>
<evidence type="ECO:0000256" key="5">
    <source>
        <dbReference type="ARBA" id="ARBA00022840"/>
    </source>
</evidence>
<evidence type="ECO:0000313" key="11">
    <source>
        <dbReference type="Proteomes" id="UP000087171"/>
    </source>
</evidence>
<dbReference type="RefSeq" id="XP_027193384.1">
    <property type="nucleotide sequence ID" value="XM_027337583.1"/>
</dbReference>
<dbReference type="RefSeq" id="XP_073220631.1">
    <property type="nucleotide sequence ID" value="XM_073364530.1"/>
</dbReference>
<dbReference type="Gene3D" id="1.10.8.430">
    <property type="entry name" value="Helical domain of apoptotic protease-activating factors"/>
    <property type="match status" value="1"/>
</dbReference>
<dbReference type="RefSeq" id="XP_004512929.1">
    <property type="nucleotide sequence ID" value="XM_004512872.3"/>
</dbReference>
<dbReference type="PaxDb" id="3827-XP_004512929.1"/>
<dbReference type="Gene3D" id="1.10.10.10">
    <property type="entry name" value="Winged helix-like DNA-binding domain superfamily/Winged helix DNA-binding domain"/>
    <property type="match status" value="1"/>
</dbReference>
<dbReference type="InterPro" id="IPR056789">
    <property type="entry name" value="LRR_R13L1-DRL21"/>
</dbReference>
<dbReference type="InterPro" id="IPR001611">
    <property type="entry name" value="Leu-rich_rpt"/>
</dbReference>
<reference evidence="10" key="2">
    <citation type="submission" date="2013-07" db="EMBL/GenBank/DDBJ databases">
        <title>Genome wide identification of nucleotide-binding site (NBS)- leucine-rich repeat (LRR) gene family in Cicer arietinum (Chickpea).</title>
        <authorList>
            <person name="Sharma R."/>
            <person name="Suresh C.G."/>
        </authorList>
    </citation>
    <scope>NUCLEOTIDE SEQUENCE</scope>
</reference>
<dbReference type="SMART" id="SM00369">
    <property type="entry name" value="LRR_TYP"/>
    <property type="match status" value="3"/>
</dbReference>
<evidence type="ECO:0000256" key="3">
    <source>
        <dbReference type="ARBA" id="ARBA00022741"/>
    </source>
</evidence>
<evidence type="ECO:0000256" key="1">
    <source>
        <dbReference type="ARBA" id="ARBA00022614"/>
    </source>
</evidence>
<evidence type="ECO:0000259" key="9">
    <source>
        <dbReference type="Pfam" id="PF25019"/>
    </source>
</evidence>
<dbReference type="GO" id="GO:0006952">
    <property type="term" value="P:defense response"/>
    <property type="evidence" value="ECO:0007669"/>
    <property type="project" value="UniProtKB-KW"/>
</dbReference>
<proteinExistence type="predicted"/>
<dbReference type="PRINTS" id="PR00364">
    <property type="entry name" value="DISEASERSIST"/>
</dbReference>
<dbReference type="Pfam" id="PF25019">
    <property type="entry name" value="LRR_R13L1-DRL21"/>
    <property type="match status" value="1"/>
</dbReference>
<evidence type="ECO:0000313" key="13">
    <source>
        <dbReference type="RefSeq" id="XP_027193384.1"/>
    </source>
</evidence>
<dbReference type="GO" id="GO:0043531">
    <property type="term" value="F:ADP binding"/>
    <property type="evidence" value="ECO:0007669"/>
    <property type="project" value="InterPro"/>
</dbReference>
<dbReference type="GO" id="GO:0051707">
    <property type="term" value="P:response to other organism"/>
    <property type="evidence" value="ECO:0007669"/>
    <property type="project" value="UniProtKB-ARBA"/>
</dbReference>
<keyword evidence="11" id="KW-1185">Reference proteome</keyword>
<evidence type="ECO:0000259" key="7">
    <source>
        <dbReference type="Pfam" id="PF18052"/>
    </source>
</evidence>
<dbReference type="InterPro" id="IPR027417">
    <property type="entry name" value="P-loop_NTPase"/>
</dbReference>
<reference evidence="11" key="1">
    <citation type="journal article" date="2013" name="Nat. Biotechnol.">
        <title>Draft genome sequence of chickpea (Cicer arietinum) provides a resource for trait improvement.</title>
        <authorList>
            <person name="Varshney R.K."/>
            <person name="Song C."/>
            <person name="Saxena R.K."/>
            <person name="Azam S."/>
            <person name="Yu S."/>
            <person name="Sharpe A.G."/>
            <person name="Cannon S."/>
            <person name="Baek J."/>
            <person name="Rosen B.D."/>
            <person name="Tar'an B."/>
            <person name="Millan T."/>
            <person name="Zhang X."/>
            <person name="Ramsay L.D."/>
            <person name="Iwata A."/>
            <person name="Wang Y."/>
            <person name="Nelson W."/>
            <person name="Farmer A.D."/>
            <person name="Gaur P.M."/>
            <person name="Soderlund C."/>
            <person name="Penmetsa R.V."/>
            <person name="Xu C."/>
            <person name="Bharti A.K."/>
            <person name="He W."/>
            <person name="Winter P."/>
            <person name="Zhao S."/>
            <person name="Hane J.K."/>
            <person name="Carrasquilla-Garcia N."/>
            <person name="Condie J.A."/>
            <person name="Upadhyaya H.D."/>
            <person name="Luo M.C."/>
            <person name="Thudi M."/>
            <person name="Gowda C.L."/>
            <person name="Singh N.P."/>
            <person name="Lichtenzveig J."/>
            <person name="Gali K.K."/>
            <person name="Rubio J."/>
            <person name="Nadarajan N."/>
            <person name="Dolezel J."/>
            <person name="Bansal K.C."/>
            <person name="Xu X."/>
            <person name="Edwards D."/>
            <person name="Zhang G."/>
            <person name="Kahl G."/>
            <person name="Gil J."/>
            <person name="Singh K.B."/>
            <person name="Datta S.K."/>
            <person name="Jackson S.A."/>
            <person name="Wang J."/>
            <person name="Cook D.R."/>
        </authorList>
    </citation>
    <scope>NUCLEOTIDE SEQUENCE [LARGE SCALE GENOMIC DNA]</scope>
    <source>
        <strain evidence="11">cv. CDC Frontier</strain>
    </source>
</reference>
<keyword evidence="4" id="KW-0611">Plant defense</keyword>
<dbReference type="EMBL" id="KF438080">
    <property type="protein sequence ID" value="AHB64356.1"/>
    <property type="molecule type" value="Genomic_DNA"/>
</dbReference>
<keyword evidence="1" id="KW-0433">Leucine-rich repeat</keyword>
<name>V5TH08_CICAR</name>
<dbReference type="Gene3D" id="3.40.50.300">
    <property type="entry name" value="P-loop containing nucleotide triphosphate hydrolases"/>
    <property type="match status" value="1"/>
</dbReference>
<dbReference type="Pfam" id="PF00931">
    <property type="entry name" value="NB-ARC"/>
    <property type="match status" value="1"/>
</dbReference>
<sequence>MAATLVGGAFLSASIQTIMDKLTSSEFLSFITNNNNLNITLLKQLETTLLTLHAVLDDAENKQINNLAIKQWLDELKDAIFDSEDLLNQISYESLLCKGENVSDQVWNFFSSPFQSLYGDLNTQMKNLCERLQLFAQQRDILGLKTLGFRVSLRRVTSSIVDQSFMVGRKGDKEKLVNLLLLDDGNGNCNVGVVPILGMGGVGKTTLAQIVYNDKEVEGHFDLKAWVCLSEEFDVLRVSKTLLESVTSSVWESNNLDFIRVKLKQSLKDKKFLFVLDDMWNDSYSDWHELVTPFVDGRSGSRVIITTRQQKVAEVTHTFPIHKLEPLSYGDCWSLLAKHAFGSEDFCGSKYASLEAIGRKIAKKCCGLPIAAKTLGGLLRSKVDAKEWNAILNSDIWNLPNDDVLPALLLSYQYLPSHLKRCFAYCSIFPKDYPLDRKQMVLLWMAEGFLEDSQGKRTMEEVGDDYFVELLSRSLIQQSSDDFGGQKFFMHDLVNDLATIVSGKSCCRRERGDNISENVRHLSYNQEEYDIFKKFETFYDFKCLRSFLPIGHWRRQCHLSKKVVVDLIPTLRRLRVLSLSSYRNITMLPDSIGNLVQLRYLDLSNTRIETLPDTTCNLSNLQTLNLSYCFHLIELPVHIGKLINLRHLNISWTNIKEMPTEILGLENLQTLTTFVAGKKEDGLSVRELGKFPNLKGKLCIQKLHNVIDVVEAYDANLKSKEHIEELVLRWGELTEDSQTAKAVLDALQPSINLKKLSIDFYGGTSIPRWLGDSSFSNMVTLFISNCIYCITLPPLGQLPSLKNLTIRGMTLETIGPEFYGMVEGSSNSNSSFQPFPSLEILQFQNMLNWKEWLPFVCNKFPFPCLKSLMLVQCPKLRGYFPSHLFSIEQIGIYGCDLLLATPPTLHWISSIKTITIEGDLDSEVSNERIQWSFLDTDSPCQLQRASVRCCDTILSLPKMILSSICLQHLELYNIPYLTSFPADCLPTSLQLLRIIDCENLTFLPSNMWSNYMSLMTLELDNSCNTLTTFPLDGFPVLQSLSINGCRNLESIFISDSPSLATLERLTLVDLPKLKLLFCEGACLPPNLRSFHIKSVRITTPVTKWGLQRLTALSDFGIGGDDIVNSLLMEKLLPISLVSLTISNLSEMKSLKGNVLRHLSSLESLHFLHCPRLESLPEETLPLSLKLLRITKCCLLEARYENQRGKHWCNISHIPVIKINGQVII</sequence>
<dbReference type="PROSITE" id="PS51450">
    <property type="entry name" value="LRR"/>
    <property type="match status" value="1"/>
</dbReference>
<dbReference type="SUPFAM" id="SSF52058">
    <property type="entry name" value="L domain-like"/>
    <property type="match status" value="2"/>
</dbReference>
<gene>
    <name evidence="12 13" type="primary">LOC101501665</name>
</gene>
<dbReference type="Gene3D" id="3.80.10.10">
    <property type="entry name" value="Ribonuclease Inhibitor"/>
    <property type="match status" value="2"/>
</dbReference>
<feature type="domain" description="Disease resistance protein winged helix" evidence="8">
    <location>
        <begin position="428"/>
        <end position="498"/>
    </location>
</feature>
<dbReference type="InterPro" id="IPR032675">
    <property type="entry name" value="LRR_dom_sf"/>
</dbReference>
<evidence type="ECO:0000259" key="6">
    <source>
        <dbReference type="Pfam" id="PF00931"/>
    </source>
</evidence>
<dbReference type="AlphaFoldDB" id="V5TH08"/>
<dbReference type="InterPro" id="IPR002182">
    <property type="entry name" value="NB-ARC"/>
</dbReference>
<dbReference type="InterPro" id="IPR042197">
    <property type="entry name" value="Apaf_helical"/>
</dbReference>
<keyword evidence="2" id="KW-0677">Repeat</keyword>
<dbReference type="GO" id="GO:0005524">
    <property type="term" value="F:ATP binding"/>
    <property type="evidence" value="ECO:0007669"/>
    <property type="project" value="UniProtKB-KW"/>
</dbReference>
<dbReference type="Proteomes" id="UP000087171">
    <property type="component" value="Chromosome Ca8"/>
</dbReference>
<dbReference type="Pfam" id="PF13855">
    <property type="entry name" value="LRR_8"/>
    <property type="match status" value="1"/>
</dbReference>
<dbReference type="PANTHER" id="PTHR36766:SF40">
    <property type="entry name" value="DISEASE RESISTANCE PROTEIN RGA3"/>
    <property type="match status" value="1"/>
</dbReference>
<accession>V5TH08</accession>
<dbReference type="SUPFAM" id="SSF52540">
    <property type="entry name" value="P-loop containing nucleoside triphosphate hydrolases"/>
    <property type="match status" value="1"/>
</dbReference>
<organism evidence="10">
    <name type="scientific">Cicer arietinum</name>
    <name type="common">Chickpea</name>
    <name type="synonym">Garbanzo</name>
    <dbReference type="NCBI Taxonomy" id="3827"/>
    <lineage>
        <taxon>Eukaryota</taxon>
        <taxon>Viridiplantae</taxon>
        <taxon>Streptophyta</taxon>
        <taxon>Embryophyta</taxon>
        <taxon>Tracheophyta</taxon>
        <taxon>Spermatophyta</taxon>
        <taxon>Magnoliopsida</taxon>
        <taxon>eudicotyledons</taxon>
        <taxon>Gunneridae</taxon>
        <taxon>Pentapetalae</taxon>
        <taxon>rosids</taxon>
        <taxon>fabids</taxon>
        <taxon>Fabales</taxon>
        <taxon>Fabaceae</taxon>
        <taxon>Papilionoideae</taxon>
        <taxon>50 kb inversion clade</taxon>
        <taxon>NPAAA clade</taxon>
        <taxon>Hologalegina</taxon>
        <taxon>IRL clade</taxon>
        <taxon>Cicereae</taxon>
        <taxon>Cicer</taxon>
    </lineage>
</organism>
<dbReference type="Gene3D" id="1.20.5.4130">
    <property type="match status" value="1"/>
</dbReference>
<evidence type="ECO:0000313" key="10">
    <source>
        <dbReference type="EMBL" id="AHB64356.1"/>
    </source>
</evidence>
<evidence type="ECO:0000313" key="12">
    <source>
        <dbReference type="RefSeq" id="XP_004512929.1"/>
    </source>
</evidence>
<protein>
    <submittedName>
        <fullName evidence="12 13">Disease resistance RPP13-like protein 1</fullName>
    </submittedName>
    <submittedName>
        <fullName evidence="10">NBS-LRR protein</fullName>
    </submittedName>
</protein>
<dbReference type="InterPro" id="IPR003591">
    <property type="entry name" value="Leu-rich_rpt_typical-subtyp"/>
</dbReference>
<feature type="domain" description="Disease resistance N-terminal" evidence="7">
    <location>
        <begin position="40"/>
        <end position="100"/>
    </location>
</feature>
<dbReference type="InterPro" id="IPR036388">
    <property type="entry name" value="WH-like_DNA-bd_sf"/>
</dbReference>
<feature type="domain" description="R13L1/DRL21-like LRR repeat region" evidence="9">
    <location>
        <begin position="686"/>
        <end position="809"/>
    </location>
</feature>
<dbReference type="Pfam" id="PF23559">
    <property type="entry name" value="WHD_DRP"/>
    <property type="match status" value="1"/>
</dbReference>
<keyword evidence="3" id="KW-0547">Nucleotide-binding</keyword>
<dbReference type="PANTHER" id="PTHR36766">
    <property type="entry name" value="PLANT BROAD-SPECTRUM MILDEW RESISTANCE PROTEIN RPW8"/>
    <property type="match status" value="1"/>
</dbReference>
<evidence type="ECO:0000256" key="2">
    <source>
        <dbReference type="ARBA" id="ARBA00022737"/>
    </source>
</evidence>